<dbReference type="EMBL" id="JRES01000171">
    <property type="protein sequence ID" value="KNC33654.1"/>
    <property type="molecule type" value="Genomic_DNA"/>
</dbReference>
<name>A0A0L0CQE0_LUCCU</name>
<keyword evidence="6" id="KW-1185">Reference proteome</keyword>
<feature type="domain" description="Neurotransmitter-gated ion-channel ligand-binding" evidence="3">
    <location>
        <begin position="219"/>
        <end position="417"/>
    </location>
</feature>
<protein>
    <recommendedName>
        <fullName evidence="7">Neurotransmitter-gated ion-channel ligand-binding domain-containing protein</fullName>
    </recommendedName>
</protein>
<dbReference type="OrthoDB" id="8182187at2759"/>
<evidence type="ECO:0000256" key="2">
    <source>
        <dbReference type="SAM" id="SignalP"/>
    </source>
</evidence>
<dbReference type="Proteomes" id="UP000037069">
    <property type="component" value="Unassembled WGS sequence"/>
</dbReference>
<accession>A0A0L0CQE0</accession>
<dbReference type="InterPro" id="IPR036734">
    <property type="entry name" value="Neur_chan_lig-bd_sf"/>
</dbReference>
<feature type="transmembrane region" description="Helical" evidence="1">
    <location>
        <begin position="449"/>
        <end position="466"/>
    </location>
</feature>
<dbReference type="AlphaFoldDB" id="A0A0L0CQE0"/>
<dbReference type="SUPFAM" id="SSF63712">
    <property type="entry name" value="Nicotinic receptor ligand binding domain-like"/>
    <property type="match status" value="1"/>
</dbReference>
<dbReference type="InterPro" id="IPR022041">
    <property type="entry name" value="Methyltransf_FA"/>
</dbReference>
<dbReference type="Gene3D" id="2.70.170.10">
    <property type="entry name" value="Neurotransmitter-gated ion-channel ligand-binding domain"/>
    <property type="match status" value="1"/>
</dbReference>
<feature type="transmembrane region" description="Helical" evidence="1">
    <location>
        <begin position="424"/>
        <end position="442"/>
    </location>
</feature>
<dbReference type="InterPro" id="IPR006202">
    <property type="entry name" value="Neur_chan_lig-bd"/>
</dbReference>
<reference evidence="5 6" key="1">
    <citation type="journal article" date="2015" name="Nat. Commun.">
        <title>Lucilia cuprina genome unlocks parasitic fly biology to underpin future interventions.</title>
        <authorList>
            <person name="Anstead C.A."/>
            <person name="Korhonen P.K."/>
            <person name="Young N.D."/>
            <person name="Hall R.S."/>
            <person name="Jex A.R."/>
            <person name="Murali S.C."/>
            <person name="Hughes D.S."/>
            <person name="Lee S.F."/>
            <person name="Perry T."/>
            <person name="Stroehlein A.J."/>
            <person name="Ansell B.R."/>
            <person name="Breugelmans B."/>
            <person name="Hofmann A."/>
            <person name="Qu J."/>
            <person name="Dugan S."/>
            <person name="Lee S.L."/>
            <person name="Chao H."/>
            <person name="Dinh H."/>
            <person name="Han Y."/>
            <person name="Doddapaneni H.V."/>
            <person name="Worley K.C."/>
            <person name="Muzny D.M."/>
            <person name="Ioannidis P."/>
            <person name="Waterhouse R.M."/>
            <person name="Zdobnov E.M."/>
            <person name="James P.J."/>
            <person name="Bagnall N.H."/>
            <person name="Kotze A.C."/>
            <person name="Gibbs R.A."/>
            <person name="Richards S."/>
            <person name="Batterham P."/>
            <person name="Gasser R.B."/>
        </authorList>
    </citation>
    <scope>NUCLEOTIDE SEQUENCE [LARGE SCALE GENOMIC DNA]</scope>
    <source>
        <strain evidence="5 6">LS</strain>
        <tissue evidence="5">Full body</tissue>
    </source>
</reference>
<sequence>MCHWFYHLIVGIVLFYINSVKADFKYNVSLAQMHTCRHYSIPNNRGYSYADFFHIPQLNNNKLAKTELLHLKFYVMTARDAHILLAVNDRPKLMDRVYEIVIGAGRNQFSTIRTSMGRRRVATNQEPNILSMLDPTPIEIIQTKDASLLVYIPGYKEEPLLNFTDASPLNINYISFTTYDNIPASWFFDCQFDGFSNELEEYVRPLSPYQQLLANITSKAENASFPPSLNCIDFSFNIASIRYQHDHGFLQSRLNVILNWQDPRIQWKPENFSFIDTIQYNEYDIWMPHLMVINAAGKSHRIFDFYHEIRIESNGSITLNFPDAILTTWCVNAEENWPNEHLKCEIEFGLESGPLEKLPLIYKDKMPHDNVDSLTEWHLHKISVNPIVKGLIARFTDKDIIQSMDGDISIIFEISRNSTFYKNVFSVPILACQILIILSFLLRGYRRGALILVVILILMLGLMFITKHAPTPYVPNIMIAYQHILRISTFCYMLHIALMWLELYPPKTKPYDWLMSAVNFSPLRLFLCMRLADSNDFIEIQQHPWKEIAKTLNALCFVIVNIILILTVVILLPHA</sequence>
<feature type="transmembrane region" description="Helical" evidence="1">
    <location>
        <begin position="478"/>
        <end position="501"/>
    </location>
</feature>
<dbReference type="PANTHER" id="PTHR36695:SF12">
    <property type="entry name" value="AGAP008648-PA"/>
    <property type="match status" value="1"/>
</dbReference>
<dbReference type="STRING" id="7375.A0A0L0CQE0"/>
<dbReference type="OMA" id="YRDFFMV"/>
<evidence type="ECO:0008006" key="7">
    <source>
        <dbReference type="Google" id="ProtNLM"/>
    </source>
</evidence>
<comment type="caution">
    <text evidence="5">The sequence shown here is derived from an EMBL/GenBank/DDBJ whole genome shotgun (WGS) entry which is preliminary data.</text>
</comment>
<keyword evidence="1" id="KW-0472">Membrane</keyword>
<dbReference type="Pfam" id="PF02931">
    <property type="entry name" value="Neur_chan_LBD"/>
    <property type="match status" value="1"/>
</dbReference>
<dbReference type="PANTHER" id="PTHR36695">
    <property type="entry name" value="AGAP008648-PA"/>
    <property type="match status" value="1"/>
</dbReference>
<evidence type="ECO:0000256" key="1">
    <source>
        <dbReference type="SAM" id="Phobius"/>
    </source>
</evidence>
<evidence type="ECO:0000259" key="3">
    <source>
        <dbReference type="Pfam" id="PF02931"/>
    </source>
</evidence>
<dbReference type="Pfam" id="PF12248">
    <property type="entry name" value="Methyltransf_FA"/>
    <property type="match status" value="1"/>
</dbReference>
<keyword evidence="2" id="KW-0732">Signal</keyword>
<feature type="transmembrane region" description="Helical" evidence="1">
    <location>
        <begin position="552"/>
        <end position="572"/>
    </location>
</feature>
<evidence type="ECO:0000313" key="6">
    <source>
        <dbReference type="Proteomes" id="UP000037069"/>
    </source>
</evidence>
<feature type="chain" id="PRO_5005536767" description="Neurotransmitter-gated ion-channel ligand-binding domain-containing protein" evidence="2">
    <location>
        <begin position="23"/>
        <end position="575"/>
    </location>
</feature>
<dbReference type="GO" id="GO:0016020">
    <property type="term" value="C:membrane"/>
    <property type="evidence" value="ECO:0007669"/>
    <property type="project" value="InterPro"/>
</dbReference>
<feature type="domain" description="Farnesoic acid O-methyl transferase" evidence="4">
    <location>
        <begin position="44"/>
        <end position="191"/>
    </location>
</feature>
<proteinExistence type="predicted"/>
<feature type="signal peptide" evidence="2">
    <location>
        <begin position="1"/>
        <end position="22"/>
    </location>
</feature>
<dbReference type="GO" id="GO:0005230">
    <property type="term" value="F:extracellular ligand-gated monoatomic ion channel activity"/>
    <property type="evidence" value="ECO:0007669"/>
    <property type="project" value="InterPro"/>
</dbReference>
<gene>
    <name evidence="5" type="ORF">FF38_08709</name>
</gene>
<keyword evidence="1" id="KW-1133">Transmembrane helix</keyword>
<keyword evidence="1" id="KW-0812">Transmembrane</keyword>
<evidence type="ECO:0000259" key="4">
    <source>
        <dbReference type="Pfam" id="PF12248"/>
    </source>
</evidence>
<organism evidence="5 6">
    <name type="scientific">Lucilia cuprina</name>
    <name type="common">Green bottle fly</name>
    <name type="synonym">Australian sheep blowfly</name>
    <dbReference type="NCBI Taxonomy" id="7375"/>
    <lineage>
        <taxon>Eukaryota</taxon>
        <taxon>Metazoa</taxon>
        <taxon>Ecdysozoa</taxon>
        <taxon>Arthropoda</taxon>
        <taxon>Hexapoda</taxon>
        <taxon>Insecta</taxon>
        <taxon>Pterygota</taxon>
        <taxon>Neoptera</taxon>
        <taxon>Endopterygota</taxon>
        <taxon>Diptera</taxon>
        <taxon>Brachycera</taxon>
        <taxon>Muscomorpha</taxon>
        <taxon>Oestroidea</taxon>
        <taxon>Calliphoridae</taxon>
        <taxon>Luciliinae</taxon>
        <taxon>Lucilia</taxon>
    </lineage>
</organism>
<evidence type="ECO:0000313" key="5">
    <source>
        <dbReference type="EMBL" id="KNC33654.1"/>
    </source>
</evidence>